<feature type="domain" description="PB1-like" evidence="1">
    <location>
        <begin position="11"/>
        <end position="67"/>
    </location>
</feature>
<dbReference type="OrthoDB" id="1751576at2759"/>
<evidence type="ECO:0000259" key="1">
    <source>
        <dbReference type="Pfam" id="PF26130"/>
    </source>
</evidence>
<gene>
    <name evidence="2" type="ORF">G2W53_026711</name>
</gene>
<reference evidence="2" key="1">
    <citation type="submission" date="2020-09" db="EMBL/GenBank/DDBJ databases">
        <title>Genome-Enabled Discovery of Anthraquinone Biosynthesis in Senna tora.</title>
        <authorList>
            <person name="Kang S.-H."/>
            <person name="Pandey R.P."/>
            <person name="Lee C.-M."/>
            <person name="Sim J.-S."/>
            <person name="Jeong J.-T."/>
            <person name="Choi B.-S."/>
            <person name="Jung M."/>
            <person name="Ginzburg D."/>
            <person name="Zhao K."/>
            <person name="Won S.Y."/>
            <person name="Oh T.-J."/>
            <person name="Yu Y."/>
            <person name="Kim N.-H."/>
            <person name="Lee O.R."/>
            <person name="Lee T.-H."/>
            <person name="Bashyal P."/>
            <person name="Kim T.-S."/>
            <person name="Lee W.-H."/>
            <person name="Kawkins C."/>
            <person name="Kim C.-K."/>
            <person name="Kim J.S."/>
            <person name="Ahn B.O."/>
            <person name="Rhee S.Y."/>
            <person name="Sohng J.K."/>
        </authorList>
    </citation>
    <scope>NUCLEOTIDE SEQUENCE</scope>
    <source>
        <tissue evidence="2">Leaf</tissue>
    </source>
</reference>
<sequence>MENIDVNPISRPNFNKWSFFEMKDGISEMGHNDKYDMWFADPNVHLEDSLRPVVDDRQTMEMVNYYKA</sequence>
<evidence type="ECO:0000313" key="3">
    <source>
        <dbReference type="Proteomes" id="UP000634136"/>
    </source>
</evidence>
<proteinExistence type="predicted"/>
<dbReference type="Pfam" id="PF26130">
    <property type="entry name" value="PB1-like"/>
    <property type="match status" value="1"/>
</dbReference>
<dbReference type="AlphaFoldDB" id="A0A834WJ11"/>
<accession>A0A834WJ11</accession>
<protein>
    <recommendedName>
        <fullName evidence="1">PB1-like domain-containing protein</fullName>
    </recommendedName>
</protein>
<organism evidence="2 3">
    <name type="scientific">Senna tora</name>
    <dbReference type="NCBI Taxonomy" id="362788"/>
    <lineage>
        <taxon>Eukaryota</taxon>
        <taxon>Viridiplantae</taxon>
        <taxon>Streptophyta</taxon>
        <taxon>Embryophyta</taxon>
        <taxon>Tracheophyta</taxon>
        <taxon>Spermatophyta</taxon>
        <taxon>Magnoliopsida</taxon>
        <taxon>eudicotyledons</taxon>
        <taxon>Gunneridae</taxon>
        <taxon>Pentapetalae</taxon>
        <taxon>rosids</taxon>
        <taxon>fabids</taxon>
        <taxon>Fabales</taxon>
        <taxon>Fabaceae</taxon>
        <taxon>Caesalpinioideae</taxon>
        <taxon>Cassia clade</taxon>
        <taxon>Senna</taxon>
    </lineage>
</organism>
<evidence type="ECO:0000313" key="2">
    <source>
        <dbReference type="EMBL" id="KAF7821256.1"/>
    </source>
</evidence>
<comment type="caution">
    <text evidence="2">The sequence shown here is derived from an EMBL/GenBank/DDBJ whole genome shotgun (WGS) entry which is preliminary data.</text>
</comment>
<dbReference type="EMBL" id="JAAIUW010000008">
    <property type="protein sequence ID" value="KAF7821256.1"/>
    <property type="molecule type" value="Genomic_DNA"/>
</dbReference>
<dbReference type="InterPro" id="IPR058594">
    <property type="entry name" value="PB1-like_dom_pln"/>
</dbReference>
<dbReference type="Proteomes" id="UP000634136">
    <property type="component" value="Unassembled WGS sequence"/>
</dbReference>
<keyword evidence="3" id="KW-1185">Reference proteome</keyword>
<name>A0A834WJ11_9FABA</name>